<dbReference type="Proteomes" id="UP000189703">
    <property type="component" value="Unplaced"/>
</dbReference>
<sequence length="448" mass="50149">MSGSEGRGSTLPGAWSLEPGALQQQGLGHAAMDHHQNSGLQLEGFGLEKAAMGKERKEGQRRGKLMNLPYDILLEILSRLPARFLLQCRCVCKSWLTLVRDPRLAKMHLARASQHRNPSLIFNFRDNGTADLNLILNFHVNGNRVLYLFDLNEEGCEAVTIELPFLSSGSPNPFSILGSCNGLVCVARGFSLPSDPDIYIFNPITRECTMLPEPCIAHTSRADYAFGYHPATDEYKVVRTLFTGTNPLTGSYQTKVEVYTLGSKSWRRLEDTEFLLWASPSSLVNGAIHWLSGYHLGSGIYLIVYFDVGDEEFRVLDPPSELNPSREKGCASLVVLEGCLSLAYAPDDGGSLVVWVMKEYGVKESWTKQFVIQRGAVFPPMNYLQLLCLLKNGEILLEHTIKRLFCYNPNTKMVRHLAIHDLPNWIMHPTHTYVQSLVSLWTNNGAEE</sequence>
<dbReference type="InterPro" id="IPR011043">
    <property type="entry name" value="Gal_Oxase/kelch_b-propeller"/>
</dbReference>
<dbReference type="AlphaFoldDB" id="A0A1U8A3G7"/>
<dbReference type="PANTHER" id="PTHR31672">
    <property type="entry name" value="BNACNNG10540D PROTEIN"/>
    <property type="match status" value="1"/>
</dbReference>
<evidence type="ECO:0000313" key="1">
    <source>
        <dbReference type="Proteomes" id="UP000189703"/>
    </source>
</evidence>
<protein>
    <submittedName>
        <fullName evidence="2">F-box protein At3g07870-like</fullName>
    </submittedName>
</protein>
<dbReference type="eggNOG" id="ENOG502QS4I">
    <property type="taxonomic scope" value="Eukaryota"/>
</dbReference>
<keyword evidence="1" id="KW-1185">Reference proteome</keyword>
<dbReference type="InterPro" id="IPR013187">
    <property type="entry name" value="F-box-assoc_dom_typ3"/>
</dbReference>
<dbReference type="Pfam" id="PF08268">
    <property type="entry name" value="FBA_3"/>
    <property type="match status" value="1"/>
</dbReference>
<dbReference type="InterPro" id="IPR036047">
    <property type="entry name" value="F-box-like_dom_sf"/>
</dbReference>
<dbReference type="SMART" id="SM00256">
    <property type="entry name" value="FBOX"/>
    <property type="match status" value="1"/>
</dbReference>
<proteinExistence type="predicted"/>
<dbReference type="FunCoup" id="A0A1U8A3G7">
    <property type="interactions" value="509"/>
</dbReference>
<dbReference type="InterPro" id="IPR017451">
    <property type="entry name" value="F-box-assoc_interact_dom"/>
</dbReference>
<dbReference type="OrthoDB" id="1894463at2759"/>
<dbReference type="CDD" id="cd22157">
    <property type="entry name" value="F-box_AtFBW1-like"/>
    <property type="match status" value="1"/>
</dbReference>
<dbReference type="PANTHER" id="PTHR31672:SF13">
    <property type="entry name" value="F-BOX PROTEIN CPR30-LIKE"/>
    <property type="match status" value="1"/>
</dbReference>
<dbReference type="InterPro" id="IPR050796">
    <property type="entry name" value="SCF_F-box_component"/>
</dbReference>
<gene>
    <name evidence="2" type="primary">LOC104596359</name>
</gene>
<dbReference type="GeneID" id="104596359"/>
<dbReference type="SUPFAM" id="SSF50965">
    <property type="entry name" value="Galactose oxidase, central domain"/>
    <property type="match status" value="1"/>
</dbReference>
<dbReference type="RefSeq" id="XP_010255762.1">
    <property type="nucleotide sequence ID" value="XM_010257460.2"/>
</dbReference>
<dbReference type="KEGG" id="nnu:104596359"/>
<dbReference type="InterPro" id="IPR001810">
    <property type="entry name" value="F-box_dom"/>
</dbReference>
<organism evidence="1 2">
    <name type="scientific">Nelumbo nucifera</name>
    <name type="common">Sacred lotus</name>
    <dbReference type="NCBI Taxonomy" id="4432"/>
    <lineage>
        <taxon>Eukaryota</taxon>
        <taxon>Viridiplantae</taxon>
        <taxon>Streptophyta</taxon>
        <taxon>Embryophyta</taxon>
        <taxon>Tracheophyta</taxon>
        <taxon>Spermatophyta</taxon>
        <taxon>Magnoliopsida</taxon>
        <taxon>Proteales</taxon>
        <taxon>Nelumbonaceae</taxon>
        <taxon>Nelumbo</taxon>
    </lineage>
</organism>
<name>A0A1U8A3G7_NELNU</name>
<dbReference type="Gene3D" id="1.20.1280.50">
    <property type="match status" value="1"/>
</dbReference>
<accession>A0A1U8A3G7</accession>
<dbReference type="SUPFAM" id="SSF81383">
    <property type="entry name" value="F-box domain"/>
    <property type="match status" value="1"/>
</dbReference>
<dbReference type="Pfam" id="PF00646">
    <property type="entry name" value="F-box"/>
    <property type="match status" value="1"/>
</dbReference>
<dbReference type="OMA" id="YNIIMEK"/>
<dbReference type="PROSITE" id="PS50181">
    <property type="entry name" value="FBOX"/>
    <property type="match status" value="1"/>
</dbReference>
<evidence type="ECO:0000313" key="2">
    <source>
        <dbReference type="RefSeq" id="XP_010255762.1"/>
    </source>
</evidence>
<dbReference type="NCBIfam" id="TIGR01640">
    <property type="entry name" value="F_box_assoc_1"/>
    <property type="match status" value="1"/>
</dbReference>
<reference evidence="2" key="1">
    <citation type="submission" date="2025-08" db="UniProtKB">
        <authorList>
            <consortium name="RefSeq"/>
        </authorList>
    </citation>
    <scope>IDENTIFICATION</scope>
</reference>